<keyword evidence="7 9" id="KW-0408">Iron</keyword>
<keyword evidence="1 9" id="KW-0004">4Fe-4S</keyword>
<reference evidence="11" key="1">
    <citation type="submission" date="2021-02" db="EMBL/GenBank/DDBJ databases">
        <title>Natronogracilivirga saccharolytica gen. nov. sp. nov. a new anaerobic, haloalkiliphilic carbohydrate-fermenting bacterium from soda lake and proposing of Cyclonatronumiaceae fam. nov. in the phylum Balneolaeota.</title>
        <authorList>
            <person name="Zhilina T.N."/>
            <person name="Sorokin D.Y."/>
            <person name="Zavarzina D.G."/>
            <person name="Toshchakov S.V."/>
            <person name="Kublanov I.V."/>
        </authorList>
    </citation>
    <scope>NUCLEOTIDE SEQUENCE</scope>
    <source>
        <strain evidence="11">Z-1702</strain>
    </source>
</reference>
<dbReference type="HAMAP" id="MF_00916">
    <property type="entry name" value="QueG"/>
    <property type="match status" value="1"/>
</dbReference>
<feature type="binding site" evidence="9">
    <location>
        <position position="163"/>
    </location>
    <ligand>
        <name>cob(II)alamin</name>
        <dbReference type="ChEBI" id="CHEBI:16304"/>
    </ligand>
</feature>
<evidence type="ECO:0000256" key="3">
    <source>
        <dbReference type="ARBA" id="ARBA00022694"/>
    </source>
</evidence>
<dbReference type="GO" id="GO:0031419">
    <property type="term" value="F:cobalamin binding"/>
    <property type="evidence" value="ECO:0007669"/>
    <property type="project" value="UniProtKB-KW"/>
</dbReference>
<comment type="catalytic activity">
    <reaction evidence="9">
        <text>epoxyqueuosine(34) in tRNA + AH2 = queuosine(34) in tRNA + A + H2O</text>
        <dbReference type="Rhea" id="RHEA:32159"/>
        <dbReference type="Rhea" id="RHEA-COMP:18571"/>
        <dbReference type="Rhea" id="RHEA-COMP:18582"/>
        <dbReference type="ChEBI" id="CHEBI:13193"/>
        <dbReference type="ChEBI" id="CHEBI:15377"/>
        <dbReference type="ChEBI" id="CHEBI:17499"/>
        <dbReference type="ChEBI" id="CHEBI:194431"/>
        <dbReference type="ChEBI" id="CHEBI:194443"/>
        <dbReference type="EC" id="1.17.99.6"/>
    </reaction>
</comment>
<feature type="binding site" evidence="9">
    <location>
        <position position="219"/>
    </location>
    <ligand>
        <name>[4Fe-4S] cluster</name>
        <dbReference type="ChEBI" id="CHEBI:49883"/>
        <label>2</label>
    </ligand>
</feature>
<evidence type="ECO:0000256" key="4">
    <source>
        <dbReference type="ARBA" id="ARBA00022723"/>
    </source>
</evidence>
<dbReference type="PROSITE" id="PS51379">
    <property type="entry name" value="4FE4S_FER_2"/>
    <property type="match status" value="1"/>
</dbReference>
<feature type="binding site" evidence="9">
    <location>
        <position position="199"/>
    </location>
    <ligand>
        <name>[4Fe-4S] cluster</name>
        <dbReference type="ChEBI" id="CHEBI:49883"/>
        <label>1</label>
    </ligand>
</feature>
<dbReference type="PROSITE" id="PS00198">
    <property type="entry name" value="4FE4S_FER_1"/>
    <property type="match status" value="1"/>
</dbReference>
<evidence type="ECO:0000256" key="6">
    <source>
        <dbReference type="ARBA" id="ARBA00023002"/>
    </source>
</evidence>
<evidence type="ECO:0000256" key="7">
    <source>
        <dbReference type="ARBA" id="ARBA00023004"/>
    </source>
</evidence>
<dbReference type="PANTHER" id="PTHR30002">
    <property type="entry name" value="EPOXYQUEUOSINE REDUCTASE"/>
    <property type="match status" value="1"/>
</dbReference>
<keyword evidence="6 9" id="KW-0560">Oxidoreductase</keyword>
<feature type="binding site" evidence="9">
    <location>
        <position position="196"/>
    </location>
    <ligand>
        <name>[4Fe-4S] cluster</name>
        <dbReference type="ChEBI" id="CHEBI:49883"/>
        <label>1</label>
    </ligand>
</feature>
<dbReference type="InterPro" id="IPR004453">
    <property type="entry name" value="QueG"/>
</dbReference>
<feature type="binding site" evidence="9">
    <location>
        <position position="139"/>
    </location>
    <ligand>
        <name>cob(II)alamin</name>
        <dbReference type="ChEBI" id="CHEBI:16304"/>
    </ligand>
</feature>
<keyword evidence="8 9" id="KW-0411">Iron-sulfur</keyword>
<keyword evidence="9" id="KW-0846">Cobalamin</keyword>
<evidence type="ECO:0000259" key="10">
    <source>
        <dbReference type="PROSITE" id="PS51379"/>
    </source>
</evidence>
<dbReference type="InterPro" id="IPR017896">
    <property type="entry name" value="4Fe4S_Fe-S-bd"/>
</dbReference>
<feature type="domain" description="4Fe-4S ferredoxin-type" evidence="10">
    <location>
        <begin position="181"/>
        <end position="213"/>
    </location>
</feature>
<comment type="caution">
    <text evidence="11">The sequence shown here is derived from an EMBL/GenBank/DDBJ whole genome shotgun (WGS) entry which is preliminary data.</text>
</comment>
<keyword evidence="5 9" id="KW-0671">Queuosine biosynthesis</keyword>
<feature type="binding site" evidence="9">
    <location>
        <position position="64"/>
    </location>
    <ligand>
        <name>cob(II)alamin</name>
        <dbReference type="ChEBI" id="CHEBI:16304"/>
    </ligand>
</feature>
<comment type="pathway">
    <text evidence="9">tRNA modification; tRNA-queuosine biosynthesis.</text>
</comment>
<feature type="binding site" evidence="9">
    <location>
        <position position="174"/>
    </location>
    <ligand>
        <name>cob(II)alamin</name>
        <dbReference type="ChEBI" id="CHEBI:16304"/>
    </ligand>
</feature>
<protein>
    <recommendedName>
        <fullName evidence="9">Epoxyqueuosine reductase</fullName>
        <ecNumber evidence="9">1.17.99.6</ecNumber>
    </recommendedName>
    <alternativeName>
        <fullName evidence="9">Queuosine biosynthesis protein QueG</fullName>
    </alternativeName>
</protein>
<comment type="subcellular location">
    <subcellularLocation>
        <location evidence="9">Cytoplasm</location>
    </subcellularLocation>
</comment>
<comment type="subunit">
    <text evidence="9">Monomer.</text>
</comment>
<evidence type="ECO:0000313" key="11">
    <source>
        <dbReference type="EMBL" id="MBP3193088.1"/>
    </source>
</evidence>
<feature type="binding site" evidence="9">
    <location>
        <position position="203"/>
    </location>
    <ligand>
        <name>[4Fe-4S] cluster</name>
        <dbReference type="ChEBI" id="CHEBI:49883"/>
        <label>2</label>
    </ligand>
</feature>
<dbReference type="EC" id="1.17.99.6" evidence="9"/>
<feature type="binding site" evidence="9">
    <location>
        <position position="193"/>
    </location>
    <ligand>
        <name>[4Fe-4S] cluster</name>
        <dbReference type="ChEBI" id="CHEBI:49883"/>
        <label>1</label>
    </ligand>
</feature>
<keyword evidence="12" id="KW-1185">Reference proteome</keyword>
<keyword evidence="3 9" id="KW-0819">tRNA processing</keyword>
<dbReference type="NCBIfam" id="TIGR00276">
    <property type="entry name" value="tRNA epoxyqueuosine(34) reductase QueG"/>
    <property type="match status" value="1"/>
</dbReference>
<dbReference type="Pfam" id="PF13484">
    <property type="entry name" value="Fer4_16"/>
    <property type="match status" value="1"/>
</dbReference>
<dbReference type="EMBL" id="JAFIDN010000008">
    <property type="protein sequence ID" value="MBP3193088.1"/>
    <property type="molecule type" value="Genomic_DNA"/>
</dbReference>
<feature type="binding site" evidence="9">
    <location>
        <begin position="246"/>
        <end position="247"/>
    </location>
    <ligand>
        <name>cob(II)alamin</name>
        <dbReference type="ChEBI" id="CHEBI:16304"/>
    </ligand>
</feature>
<dbReference type="Gene3D" id="3.30.70.20">
    <property type="match status" value="1"/>
</dbReference>
<feature type="active site" description="Proton donor" evidence="9">
    <location>
        <position position="139"/>
    </location>
</feature>
<comment type="cofactor">
    <cofactor evidence="9">
        <name>cob(II)alamin</name>
        <dbReference type="ChEBI" id="CHEBI:16304"/>
    </cofactor>
</comment>
<keyword evidence="2 9" id="KW-0963">Cytoplasm</keyword>
<dbReference type="PANTHER" id="PTHR30002:SF4">
    <property type="entry name" value="EPOXYQUEUOSINE REDUCTASE"/>
    <property type="match status" value="1"/>
</dbReference>
<dbReference type="Proteomes" id="UP000673975">
    <property type="component" value="Unassembled WGS sequence"/>
</dbReference>
<accession>A0A8J7S9V6</accession>
<dbReference type="SUPFAM" id="SSF46548">
    <property type="entry name" value="alpha-helical ferredoxin"/>
    <property type="match status" value="1"/>
</dbReference>
<evidence type="ECO:0000313" key="12">
    <source>
        <dbReference type="Proteomes" id="UP000673975"/>
    </source>
</evidence>
<evidence type="ECO:0000256" key="8">
    <source>
        <dbReference type="ARBA" id="ARBA00023014"/>
    </source>
</evidence>
<dbReference type="GO" id="GO:0008616">
    <property type="term" value="P:tRNA queuosine(34) biosynthetic process"/>
    <property type="evidence" value="ECO:0007669"/>
    <property type="project" value="UniProtKB-UniRule"/>
</dbReference>
<dbReference type="UniPathway" id="UPA00392"/>
<evidence type="ECO:0000256" key="5">
    <source>
        <dbReference type="ARBA" id="ARBA00022785"/>
    </source>
</evidence>
<name>A0A8J7S9V6_9BACT</name>
<dbReference type="InterPro" id="IPR017900">
    <property type="entry name" value="4Fe4S_Fe_S_CS"/>
</dbReference>
<dbReference type="GO" id="GO:0005737">
    <property type="term" value="C:cytoplasm"/>
    <property type="evidence" value="ECO:0007669"/>
    <property type="project" value="UniProtKB-SubCell"/>
</dbReference>
<gene>
    <name evidence="9 11" type="primary">queG</name>
    <name evidence="11" type="ORF">NATSA_10475</name>
</gene>
<feature type="binding site" evidence="9">
    <location>
        <position position="246"/>
    </location>
    <ligand>
        <name>[4Fe-4S] cluster</name>
        <dbReference type="ChEBI" id="CHEBI:49883"/>
        <label>2</label>
    </ligand>
</feature>
<dbReference type="FunFam" id="3.30.70.20:FF:000037">
    <property type="entry name" value="Epoxyqueuosine reductase"/>
    <property type="match status" value="1"/>
</dbReference>
<comment type="cofactor">
    <cofactor evidence="9">
        <name>[4Fe-4S] cluster</name>
        <dbReference type="ChEBI" id="CHEBI:49883"/>
    </cofactor>
    <text evidence="9">Binds 2 [4Fe-4S] clusters per monomer.</text>
</comment>
<keyword evidence="4 9" id="KW-0479">Metal-binding</keyword>
<dbReference type="RefSeq" id="WP_210512392.1">
    <property type="nucleotide sequence ID" value="NZ_JAFIDN010000008.1"/>
</dbReference>
<dbReference type="AlphaFoldDB" id="A0A8J7S9V6"/>
<comment type="caution">
    <text evidence="9">Lacks conserved residue(s) required for the propagation of feature annotation.</text>
</comment>
<dbReference type="GO" id="GO:0051539">
    <property type="term" value="F:4 iron, 4 sulfur cluster binding"/>
    <property type="evidence" value="ECO:0007669"/>
    <property type="project" value="UniProtKB-KW"/>
</dbReference>
<proteinExistence type="inferred from homology"/>
<organism evidence="11 12">
    <name type="scientific">Natronogracilivirga saccharolytica</name>
    <dbReference type="NCBI Taxonomy" id="2812953"/>
    <lineage>
        <taxon>Bacteria</taxon>
        <taxon>Pseudomonadati</taxon>
        <taxon>Balneolota</taxon>
        <taxon>Balneolia</taxon>
        <taxon>Balneolales</taxon>
        <taxon>Cyclonatronaceae</taxon>
        <taxon>Natronogracilivirga</taxon>
    </lineage>
</organism>
<comment type="function">
    <text evidence="9">Catalyzes the conversion of epoxyqueuosine (oQ) to queuosine (Q), which is a hypermodified base found in the wobble positions of tRNA(Asp), tRNA(Asn), tRNA(His) and tRNA(Tyr).</text>
</comment>
<dbReference type="GO" id="GO:0052693">
    <property type="term" value="F:epoxyqueuosine reductase activity"/>
    <property type="evidence" value="ECO:0007669"/>
    <property type="project" value="UniProtKB-UniRule"/>
</dbReference>
<evidence type="ECO:0000256" key="9">
    <source>
        <dbReference type="HAMAP-Rule" id="MF_00916"/>
    </source>
</evidence>
<evidence type="ECO:0000256" key="1">
    <source>
        <dbReference type="ARBA" id="ARBA00022485"/>
    </source>
</evidence>
<dbReference type="GO" id="GO:0046872">
    <property type="term" value="F:metal ion binding"/>
    <property type="evidence" value="ECO:0007669"/>
    <property type="project" value="UniProtKB-KW"/>
</dbReference>
<dbReference type="Pfam" id="PF08331">
    <property type="entry name" value="QueG_DUF1730"/>
    <property type="match status" value="1"/>
</dbReference>
<evidence type="ECO:0000256" key="2">
    <source>
        <dbReference type="ARBA" id="ARBA00022490"/>
    </source>
</evidence>
<feature type="binding site" evidence="9">
    <location>
        <position position="221"/>
    </location>
    <ligand>
        <name>cob(II)alamin</name>
        <dbReference type="ChEBI" id="CHEBI:16304"/>
    </ligand>
</feature>
<sequence length="336" mass="39010">MTGIAQNISKRTELVRQEAHRLGFDGVGFARARRLEREESRLEQWLKEGRHGSMQWMENHFDKRVDPRKLVPGARSVVSVMISYHQPDLVREQLSSDQPKISKYAAGDDYHKVVKEKLFELFAFTESVTGKVEGRVFVDTAPVLDKAWAVEAGIGWLGKHTNVLSREWGSWYFLGEMILDAEFDYDEPVADHCGSCTRCIDACPTDAIYEPYKMDGSKCISYFTIELRDEIPEEYHRQMGEWIFGCDICQDVCPWNSKARRGSEERLFARPESADKDIDYWEELNLQEYRELFRKSTVKRAKFDGLKRNIRIAAENVRSRDMTFVNVAGKLKKKQK</sequence>
<feature type="binding site" evidence="9">
    <location>
        <position position="253"/>
    </location>
    <ligand>
        <name>[4Fe-4S] cluster</name>
        <dbReference type="ChEBI" id="CHEBI:49883"/>
        <label>1</label>
    </ligand>
</feature>
<dbReference type="InterPro" id="IPR013542">
    <property type="entry name" value="QueG_DUF1730"/>
</dbReference>
<feature type="binding site" evidence="9">
    <location>
        <position position="249"/>
    </location>
    <ligand>
        <name>[4Fe-4S] cluster</name>
        <dbReference type="ChEBI" id="CHEBI:49883"/>
        <label>2</label>
    </ligand>
</feature>
<keyword evidence="9" id="KW-0170">Cobalt</keyword>
<comment type="similarity">
    <text evidence="9">Belongs to the QueG family.</text>
</comment>